<dbReference type="PANTHER" id="PTHR45689:SF14">
    <property type="entry name" value="CYCLIC NUCLEOTIDE-GATED CATION CHANNEL SUBUNIT A-LIKE PROTEIN"/>
    <property type="match status" value="1"/>
</dbReference>
<evidence type="ECO:0000313" key="5">
    <source>
        <dbReference type="Proteomes" id="UP001105220"/>
    </source>
</evidence>
<sequence>MSKIPTQQQYKQRQSSLPNPGITHAPSEQPPEEMVAGNGGEKGNRNFPSHHCSVSHDVDLVKLLISANTVPRRLARWWRRLCLIDHHSPIARLAFRSDTAIKREMSRQLTYYPGTIHPLSYFRFIWNCLMIVTFASVFLLIPYDITFLYRIEDYYPFTAFHMVLLGADFICLVDVVINLYTGTYDRQTQRVDLNMSGVRKRYLRFWFWIDVITSAPDPLLTRLIPTTTFDNSLVYCLHRLNFHAGCLWDLWSLLSVMKIFRFRTFLRYIRGLCEWFGLRRKVIKFIAILATVLTVFHWSTCLMFLVLRLAQGTDPAQIDQRSWTMKISFWNQTSLVRYMECSYRTLYTVAHITHDFSESMTYDDMLMSLAYTISGYILKIYLLAELLIFIRILFSSASKYHEYRYELSNYMRHEQLPAALQQQILSFYDFRHPKIYSRWSLIRSVLGEQLYGEMRMQLVGPLLRGCPLFRAVFTDQQLMALALGMQYQLFMRNDIIARWNGDERAWHMVFIVSGTVALYTSGWQKVLHLEDGEHFGEFQLLFDATTVKFPNMVAVENSQLYILSDQDEPTTTPVRISCPSTDANKIQFHAISTNGVTTWEIKHRSIAFSEGTRTVTMGVGREGSPRTTWNGNCD</sequence>
<keyword evidence="2" id="KW-1133">Transmembrane helix</keyword>
<dbReference type="Gene3D" id="2.60.120.10">
    <property type="entry name" value="Jelly Rolls"/>
    <property type="match status" value="1"/>
</dbReference>
<dbReference type="AlphaFoldDB" id="A0A6E8VN16"/>
<evidence type="ECO:0000256" key="1">
    <source>
        <dbReference type="SAM" id="MobiDB-lite"/>
    </source>
</evidence>
<feature type="compositionally biased region" description="Polar residues" evidence="1">
    <location>
        <begin position="1"/>
        <end position="18"/>
    </location>
</feature>
<dbReference type="EnsemblMetazoa" id="ACON005463-RA">
    <property type="protein sequence ID" value="ACON005463-PA"/>
    <property type="gene ID" value="ACON005463"/>
</dbReference>
<name>A0A6E8VN16_ANOCL</name>
<evidence type="ECO:0000256" key="2">
    <source>
        <dbReference type="SAM" id="Phobius"/>
    </source>
</evidence>
<proteinExistence type="predicted"/>
<feature type="transmembrane region" description="Helical" evidence="2">
    <location>
        <begin position="155"/>
        <end position="181"/>
    </location>
</feature>
<dbReference type="VEuPathDB" id="VectorBase:ACON005463"/>
<feature type="transmembrane region" description="Helical" evidence="2">
    <location>
        <begin position="369"/>
        <end position="394"/>
    </location>
</feature>
<organism evidence="4 5">
    <name type="scientific">Anopheles coluzzii</name>
    <name type="common">African malaria mosquito</name>
    <dbReference type="NCBI Taxonomy" id="1518534"/>
    <lineage>
        <taxon>Eukaryota</taxon>
        <taxon>Metazoa</taxon>
        <taxon>Ecdysozoa</taxon>
        <taxon>Arthropoda</taxon>
        <taxon>Hexapoda</taxon>
        <taxon>Insecta</taxon>
        <taxon>Pterygota</taxon>
        <taxon>Neoptera</taxon>
        <taxon>Endopterygota</taxon>
        <taxon>Diptera</taxon>
        <taxon>Nematocera</taxon>
        <taxon>Culicoidea</taxon>
        <taxon>Culicidae</taxon>
        <taxon>Anophelinae</taxon>
        <taxon>Anopheles</taxon>
    </lineage>
</organism>
<dbReference type="Proteomes" id="UP001105220">
    <property type="component" value="Unplaced"/>
</dbReference>
<dbReference type="InterPro" id="IPR051413">
    <property type="entry name" value="K/Na_HCN_channel"/>
</dbReference>
<feature type="domain" description="Cyclic nucleotide-binding" evidence="3">
    <location>
        <begin position="508"/>
        <end position="564"/>
    </location>
</feature>
<keyword evidence="5" id="KW-1185">Reference proteome</keyword>
<protein>
    <submittedName>
        <fullName evidence="4">Cyclic nucleotide-binding domain-containing protein</fullName>
    </submittedName>
</protein>
<keyword evidence="2" id="KW-0812">Transmembrane</keyword>
<evidence type="ECO:0000259" key="3">
    <source>
        <dbReference type="PROSITE" id="PS50042"/>
    </source>
</evidence>
<dbReference type="SUPFAM" id="SSF51206">
    <property type="entry name" value="cAMP-binding domain-like"/>
    <property type="match status" value="1"/>
</dbReference>
<dbReference type="SUPFAM" id="SSF81324">
    <property type="entry name" value="Voltage-gated potassium channels"/>
    <property type="match status" value="1"/>
</dbReference>
<feature type="transmembrane region" description="Helical" evidence="2">
    <location>
        <begin position="124"/>
        <end position="143"/>
    </location>
</feature>
<dbReference type="InterPro" id="IPR014710">
    <property type="entry name" value="RmlC-like_jellyroll"/>
</dbReference>
<feature type="region of interest" description="Disordered" evidence="1">
    <location>
        <begin position="1"/>
        <end position="48"/>
    </location>
</feature>
<dbReference type="PROSITE" id="PS50042">
    <property type="entry name" value="CNMP_BINDING_3"/>
    <property type="match status" value="1"/>
</dbReference>
<dbReference type="PANTHER" id="PTHR45689">
    <property type="entry name" value="I[[H]] CHANNEL, ISOFORM E"/>
    <property type="match status" value="1"/>
</dbReference>
<accession>A0A6E8VN16</accession>
<feature type="transmembrane region" description="Helical" evidence="2">
    <location>
        <begin position="282"/>
        <end position="307"/>
    </location>
</feature>
<dbReference type="VEuPathDB" id="VectorBase:ACON2_029982"/>
<dbReference type="GO" id="GO:0005249">
    <property type="term" value="F:voltage-gated potassium channel activity"/>
    <property type="evidence" value="ECO:0007669"/>
    <property type="project" value="TreeGrafter"/>
</dbReference>
<dbReference type="GO" id="GO:0098855">
    <property type="term" value="C:HCN channel complex"/>
    <property type="evidence" value="ECO:0007669"/>
    <property type="project" value="TreeGrafter"/>
</dbReference>
<dbReference type="GO" id="GO:0003254">
    <property type="term" value="P:regulation of membrane depolarization"/>
    <property type="evidence" value="ECO:0007669"/>
    <property type="project" value="TreeGrafter"/>
</dbReference>
<dbReference type="CDD" id="cd00038">
    <property type="entry name" value="CAP_ED"/>
    <property type="match status" value="1"/>
</dbReference>
<reference key="1">
    <citation type="journal article" date="2019" name="Genes (Basel)">
        <title>A High-Quality De novo Genome Assembly from a Single Mosquito Using PacBio Sequencing.</title>
        <authorList>
            <person name="Kingan S.B."/>
            <person name="Heaton H."/>
            <person name="Cudini J."/>
            <person name="Lambert C.C."/>
            <person name="Baybayan P."/>
            <person name="Galvin B.D."/>
            <person name="Durbin R."/>
            <person name="Korlach J."/>
            <person name="Lawniczak M.K.N."/>
        </authorList>
    </citation>
    <scope>NUCLEOTIDE SEQUENCE [LARGE SCALE GENOMIC DNA]</scope>
    <source>
        <strain>Mali-NIH</strain>
    </source>
</reference>
<evidence type="ECO:0000313" key="4">
    <source>
        <dbReference type="EnsemblMetazoa" id="ACON005463-PA"/>
    </source>
</evidence>
<dbReference type="GO" id="GO:0035725">
    <property type="term" value="P:sodium ion transmembrane transport"/>
    <property type="evidence" value="ECO:0007669"/>
    <property type="project" value="TreeGrafter"/>
</dbReference>
<dbReference type="InterPro" id="IPR000595">
    <property type="entry name" value="cNMP-bd_dom"/>
</dbReference>
<dbReference type="VEuPathDB" id="VectorBase:ACMO_011091"/>
<dbReference type="Gene3D" id="1.10.287.630">
    <property type="entry name" value="Helix hairpin bin"/>
    <property type="match status" value="1"/>
</dbReference>
<keyword evidence="2" id="KW-0472">Membrane</keyword>
<reference evidence="4" key="2">
    <citation type="submission" date="2020-05" db="UniProtKB">
        <authorList>
            <consortium name="EnsemblMetazoa"/>
        </authorList>
    </citation>
    <scope>IDENTIFICATION</scope>
    <source>
        <strain evidence="4">Ngousso</strain>
    </source>
</reference>
<dbReference type="InterPro" id="IPR018490">
    <property type="entry name" value="cNMP-bd_dom_sf"/>
</dbReference>